<gene>
    <name evidence="7" type="ORF">NRB56_74280</name>
</gene>
<evidence type="ECO:0000256" key="5">
    <source>
        <dbReference type="SAM" id="MobiDB-lite"/>
    </source>
</evidence>
<evidence type="ECO:0000313" key="7">
    <source>
        <dbReference type="EMBL" id="MQY31817.1"/>
    </source>
</evidence>
<dbReference type="Pfam" id="PF03466">
    <property type="entry name" value="LysR_substrate"/>
    <property type="match status" value="1"/>
</dbReference>
<feature type="region of interest" description="Disordered" evidence="5">
    <location>
        <begin position="291"/>
        <end position="311"/>
    </location>
</feature>
<dbReference type="AlphaFoldDB" id="A0A7K0E216"/>
<dbReference type="InterPro" id="IPR036390">
    <property type="entry name" value="WH_DNA-bd_sf"/>
</dbReference>
<dbReference type="Gene3D" id="3.40.190.290">
    <property type="match status" value="1"/>
</dbReference>
<keyword evidence="4" id="KW-0804">Transcription</keyword>
<dbReference type="SUPFAM" id="SSF46785">
    <property type="entry name" value="Winged helix' DNA-binding domain"/>
    <property type="match status" value="1"/>
</dbReference>
<name>A0A7K0E216_9NOCA</name>
<dbReference type="InterPro" id="IPR000847">
    <property type="entry name" value="LysR_HTH_N"/>
</dbReference>
<dbReference type="PANTHER" id="PTHR30537">
    <property type="entry name" value="HTH-TYPE TRANSCRIPTIONAL REGULATOR"/>
    <property type="match status" value="1"/>
</dbReference>
<evidence type="ECO:0000256" key="1">
    <source>
        <dbReference type="ARBA" id="ARBA00009437"/>
    </source>
</evidence>
<proteinExistence type="inferred from homology"/>
<dbReference type="Pfam" id="PF00126">
    <property type="entry name" value="HTH_1"/>
    <property type="match status" value="1"/>
</dbReference>
<keyword evidence="3" id="KW-0238">DNA-binding</keyword>
<dbReference type="Gene3D" id="1.10.10.10">
    <property type="entry name" value="Winged helix-like DNA-binding domain superfamily/Winged helix DNA-binding domain"/>
    <property type="match status" value="1"/>
</dbReference>
<dbReference type="EMBL" id="WEGI01000024">
    <property type="protein sequence ID" value="MQY31817.1"/>
    <property type="molecule type" value="Genomic_DNA"/>
</dbReference>
<protein>
    <recommendedName>
        <fullName evidence="6">HTH lysR-type domain-containing protein</fullName>
    </recommendedName>
</protein>
<comment type="caution">
    <text evidence="7">The sequence shown here is derived from an EMBL/GenBank/DDBJ whole genome shotgun (WGS) entry which is preliminary data.</text>
</comment>
<evidence type="ECO:0000256" key="2">
    <source>
        <dbReference type="ARBA" id="ARBA00023015"/>
    </source>
</evidence>
<keyword evidence="2" id="KW-0805">Transcription regulation</keyword>
<evidence type="ECO:0000256" key="4">
    <source>
        <dbReference type="ARBA" id="ARBA00023163"/>
    </source>
</evidence>
<comment type="similarity">
    <text evidence="1">Belongs to the LysR transcriptional regulatory family.</text>
</comment>
<dbReference type="Proteomes" id="UP000431401">
    <property type="component" value="Unassembled WGS sequence"/>
</dbReference>
<accession>A0A7K0E216</accession>
<dbReference type="InterPro" id="IPR058163">
    <property type="entry name" value="LysR-type_TF_proteobact-type"/>
</dbReference>
<dbReference type="SUPFAM" id="SSF53850">
    <property type="entry name" value="Periplasmic binding protein-like II"/>
    <property type="match status" value="1"/>
</dbReference>
<organism evidence="7 8">
    <name type="scientific">Nocardia aurantia</name>
    <dbReference type="NCBI Taxonomy" id="2585199"/>
    <lineage>
        <taxon>Bacteria</taxon>
        <taxon>Bacillati</taxon>
        <taxon>Actinomycetota</taxon>
        <taxon>Actinomycetes</taxon>
        <taxon>Mycobacteriales</taxon>
        <taxon>Nocardiaceae</taxon>
        <taxon>Nocardia</taxon>
    </lineage>
</organism>
<evidence type="ECO:0000313" key="8">
    <source>
        <dbReference type="Proteomes" id="UP000431401"/>
    </source>
</evidence>
<dbReference type="RefSeq" id="WP_319944080.1">
    <property type="nucleotide sequence ID" value="NZ_WEGI01000024.1"/>
</dbReference>
<dbReference type="PANTHER" id="PTHR30537:SF3">
    <property type="entry name" value="TRANSCRIPTIONAL REGULATORY PROTEIN"/>
    <property type="match status" value="1"/>
</dbReference>
<dbReference type="PROSITE" id="PS50931">
    <property type="entry name" value="HTH_LYSR"/>
    <property type="match status" value="1"/>
</dbReference>
<sequence length="311" mass="33629">MRADDLLVLLEIARCGSLLGAGAALGLNHTTVSRRIAALERELAAPVITRSVHGCELTELGQSLLGSGEQIETALANAREHARNRGGEETLSGLVRITTTEAFGAYIVTPTLADLHKINPELQVEIVTQTRLNSLNTGADIEIGVGEPILGRLGAEPLAQYSLGLYASQEYLHDHDVPLATDELRHHSLIYYIESLLRVEDLSVLGRLATGRHAAFASTSVQAQTIATLAGAGIGLLPAYVADREPTLRRVLFPEVRIVLQYTAWMASRRLRRPAATSVMRAIRETVAERLPELLPEPNHADSGPRPTAPM</sequence>
<keyword evidence="8" id="KW-1185">Reference proteome</keyword>
<feature type="domain" description="HTH lysR-type" evidence="6">
    <location>
        <begin position="1"/>
        <end position="58"/>
    </location>
</feature>
<dbReference type="GO" id="GO:0003700">
    <property type="term" value="F:DNA-binding transcription factor activity"/>
    <property type="evidence" value="ECO:0007669"/>
    <property type="project" value="InterPro"/>
</dbReference>
<dbReference type="InterPro" id="IPR036388">
    <property type="entry name" value="WH-like_DNA-bd_sf"/>
</dbReference>
<reference evidence="7 8" key="1">
    <citation type="submission" date="2019-10" db="EMBL/GenBank/DDBJ databases">
        <title>Nocardia macrotermitis sp. nov. and Nocardia aurantia sp. nov., isolated from the gut of fungus growing-termite Macrotermes natalensis.</title>
        <authorList>
            <person name="Benndorf R."/>
            <person name="Schwitalla J."/>
            <person name="Martin K."/>
            <person name="De Beer W."/>
            <person name="Kaster A.-K."/>
            <person name="Vollmers J."/>
            <person name="Poulsen M."/>
            <person name="Beemelmanns C."/>
        </authorList>
    </citation>
    <scope>NUCLEOTIDE SEQUENCE [LARGE SCALE GENOMIC DNA]</scope>
    <source>
        <strain evidence="7 8">RB56</strain>
    </source>
</reference>
<dbReference type="InterPro" id="IPR005119">
    <property type="entry name" value="LysR_subst-bd"/>
</dbReference>
<dbReference type="GO" id="GO:0043565">
    <property type="term" value="F:sequence-specific DNA binding"/>
    <property type="evidence" value="ECO:0007669"/>
    <property type="project" value="TreeGrafter"/>
</dbReference>
<evidence type="ECO:0000259" key="6">
    <source>
        <dbReference type="PROSITE" id="PS50931"/>
    </source>
</evidence>
<evidence type="ECO:0000256" key="3">
    <source>
        <dbReference type="ARBA" id="ARBA00023125"/>
    </source>
</evidence>
<dbReference type="GO" id="GO:0006351">
    <property type="term" value="P:DNA-templated transcription"/>
    <property type="evidence" value="ECO:0007669"/>
    <property type="project" value="TreeGrafter"/>
</dbReference>